<dbReference type="EMBL" id="FQVE01000006">
    <property type="protein sequence ID" value="SHG57137.1"/>
    <property type="molecule type" value="Genomic_DNA"/>
</dbReference>
<dbReference type="AlphaFoldDB" id="A0A1M5KWL4"/>
<proteinExistence type="predicted"/>
<protein>
    <recommendedName>
        <fullName evidence="3">DUF4440 domain-containing protein</fullName>
    </recommendedName>
</protein>
<name>A0A1M5KWL4_9FLAO</name>
<dbReference type="Proteomes" id="UP000184108">
    <property type="component" value="Unassembled WGS sequence"/>
</dbReference>
<evidence type="ECO:0000313" key="1">
    <source>
        <dbReference type="EMBL" id="SHG57137.1"/>
    </source>
</evidence>
<organism evidence="1 2">
    <name type="scientific">Chryseobacterium vrystaatense</name>
    <dbReference type="NCBI Taxonomy" id="307480"/>
    <lineage>
        <taxon>Bacteria</taxon>
        <taxon>Pseudomonadati</taxon>
        <taxon>Bacteroidota</taxon>
        <taxon>Flavobacteriia</taxon>
        <taxon>Flavobacteriales</taxon>
        <taxon>Weeksellaceae</taxon>
        <taxon>Chryseobacterium group</taxon>
        <taxon>Chryseobacterium</taxon>
    </lineage>
</organism>
<dbReference type="RefSeq" id="WP_073175370.1">
    <property type="nucleotide sequence ID" value="NZ_FQVE01000006.1"/>
</dbReference>
<reference evidence="2" key="1">
    <citation type="submission" date="2016-11" db="EMBL/GenBank/DDBJ databases">
        <authorList>
            <person name="Varghese N."/>
            <person name="Submissions S."/>
        </authorList>
    </citation>
    <scope>NUCLEOTIDE SEQUENCE [LARGE SCALE GENOMIC DNA]</scope>
    <source>
        <strain evidence="2">YR203</strain>
    </source>
</reference>
<evidence type="ECO:0008006" key="3">
    <source>
        <dbReference type="Google" id="ProtNLM"/>
    </source>
</evidence>
<accession>A0A1M5KWL4</accession>
<gene>
    <name evidence="1" type="ORF">SAMN02787073_4493</name>
</gene>
<sequence length="167" mass="19330">MKKIFLLSLLFAAHLYFSQNHKETAIKQANEMRNYFMEKNYNAYSNYVDDGIIKMFGDKKKMISTSVDAVNKMSKSGYTFKKVDFSEADDIIHTKNELQTVVHQKIEMETPNGNVLGDYYLIAISKDNGKFWKFIDTSVKDIESVRKFFPNVSPKLYIPKTKLTPAN</sequence>
<evidence type="ECO:0000313" key="2">
    <source>
        <dbReference type="Proteomes" id="UP000184108"/>
    </source>
</evidence>